<organism evidence="2 3">
    <name type="scientific">Pandoraea iniqua</name>
    <dbReference type="NCBI Taxonomy" id="2508288"/>
    <lineage>
        <taxon>Bacteria</taxon>
        <taxon>Pseudomonadati</taxon>
        <taxon>Pseudomonadota</taxon>
        <taxon>Betaproteobacteria</taxon>
        <taxon>Burkholderiales</taxon>
        <taxon>Burkholderiaceae</taxon>
        <taxon>Pandoraea</taxon>
    </lineage>
</organism>
<dbReference type="RefSeq" id="WP_150685944.1">
    <property type="nucleotide sequence ID" value="NZ_CABPSI010000005.1"/>
</dbReference>
<evidence type="ECO:0000256" key="1">
    <source>
        <dbReference type="SAM" id="MobiDB-lite"/>
    </source>
</evidence>
<accession>A0A5E4YGB6</accession>
<name>A0A5E4YGB6_9BURK</name>
<gene>
    <name evidence="2" type="ORF">PIN31115_04468</name>
</gene>
<evidence type="ECO:0000313" key="3">
    <source>
        <dbReference type="Proteomes" id="UP000333828"/>
    </source>
</evidence>
<evidence type="ECO:0000313" key="2">
    <source>
        <dbReference type="EMBL" id="VVE47492.1"/>
    </source>
</evidence>
<dbReference type="AlphaFoldDB" id="A0A5E4YGB6"/>
<feature type="compositionally biased region" description="Polar residues" evidence="1">
    <location>
        <begin position="49"/>
        <end position="63"/>
    </location>
</feature>
<feature type="region of interest" description="Disordered" evidence="1">
    <location>
        <begin position="14"/>
        <end position="76"/>
    </location>
</feature>
<keyword evidence="3" id="KW-1185">Reference proteome</keyword>
<dbReference type="Proteomes" id="UP000333828">
    <property type="component" value="Unassembled WGS sequence"/>
</dbReference>
<sequence>MKALISRHLKVPSFPKQTSSIGNQPEIADNQLDKLSPRASLTEGYDQTRAGQQTRHAGNSQGLSLKDKTAVEQAQSDGNKLLRANLRDAGLAL</sequence>
<reference evidence="2 3" key="1">
    <citation type="submission" date="2019-08" db="EMBL/GenBank/DDBJ databases">
        <authorList>
            <person name="Peeters C."/>
        </authorList>
    </citation>
    <scope>NUCLEOTIDE SEQUENCE [LARGE SCALE GENOMIC DNA]</scope>
    <source>
        <strain evidence="2 3">LMG 31115</strain>
    </source>
</reference>
<protein>
    <submittedName>
        <fullName evidence="2">Uncharacterized protein</fullName>
    </submittedName>
</protein>
<proteinExistence type="predicted"/>
<dbReference type="EMBL" id="CABPSI010000005">
    <property type="protein sequence ID" value="VVE47492.1"/>
    <property type="molecule type" value="Genomic_DNA"/>
</dbReference>